<proteinExistence type="predicted"/>
<accession>A0ABT2UUS9</accession>
<dbReference type="InterPro" id="IPR045679">
    <property type="entry name" value="DUF6199"/>
</dbReference>
<reference evidence="3 4" key="1">
    <citation type="submission" date="2022-09" db="EMBL/GenBank/DDBJ databases">
        <authorList>
            <person name="Han X.L."/>
            <person name="Wang Q."/>
            <person name="Lu T."/>
        </authorList>
    </citation>
    <scope>NUCLEOTIDE SEQUENCE [LARGE SCALE GENOMIC DNA]</scope>
    <source>
        <strain evidence="3 4">WQ 127069</strain>
    </source>
</reference>
<dbReference type="EMBL" id="JAOQIO010000125">
    <property type="protein sequence ID" value="MCU6798292.1"/>
    <property type="molecule type" value="Genomic_DNA"/>
</dbReference>
<feature type="domain" description="DUF6199" evidence="2">
    <location>
        <begin position="6"/>
        <end position="62"/>
    </location>
</feature>
<evidence type="ECO:0000313" key="4">
    <source>
        <dbReference type="Proteomes" id="UP001652445"/>
    </source>
</evidence>
<organism evidence="3 4">
    <name type="scientific">Paenibacillus baimaensis</name>
    <dbReference type="NCBI Taxonomy" id="2982185"/>
    <lineage>
        <taxon>Bacteria</taxon>
        <taxon>Bacillati</taxon>
        <taxon>Bacillota</taxon>
        <taxon>Bacilli</taxon>
        <taxon>Bacillales</taxon>
        <taxon>Paenibacillaceae</taxon>
        <taxon>Paenibacillus</taxon>
    </lineage>
</organism>
<evidence type="ECO:0000313" key="3">
    <source>
        <dbReference type="EMBL" id="MCU6798292.1"/>
    </source>
</evidence>
<comment type="caution">
    <text evidence="3">The sequence shown here is derived from an EMBL/GenBank/DDBJ whole genome shotgun (WGS) entry which is preliminary data.</text>
</comment>
<gene>
    <name evidence="3" type="ORF">OB236_39805</name>
</gene>
<dbReference type="RefSeq" id="WP_332843822.1">
    <property type="nucleotide sequence ID" value="NZ_JAOQIO010000125.1"/>
</dbReference>
<keyword evidence="1" id="KW-1133">Transmembrane helix</keyword>
<name>A0ABT2UUS9_9BACL</name>
<dbReference type="Proteomes" id="UP001652445">
    <property type="component" value="Unassembled WGS sequence"/>
</dbReference>
<keyword evidence="4" id="KW-1185">Reference proteome</keyword>
<protein>
    <recommendedName>
        <fullName evidence="2">DUF6199 domain-containing protein</fullName>
    </recommendedName>
</protein>
<evidence type="ECO:0000259" key="2">
    <source>
        <dbReference type="Pfam" id="PF19701"/>
    </source>
</evidence>
<keyword evidence="1" id="KW-0812">Transmembrane</keyword>
<sequence length="68" mass="7556">MIIVTVLLLLCGLLMLIQPAILWTITESWKSNDATEPSDLYLWSTRFGGVMFTLVGLAGVYVYLFVSA</sequence>
<feature type="transmembrane region" description="Helical" evidence="1">
    <location>
        <begin position="46"/>
        <end position="66"/>
    </location>
</feature>
<evidence type="ECO:0000256" key="1">
    <source>
        <dbReference type="SAM" id="Phobius"/>
    </source>
</evidence>
<keyword evidence="1" id="KW-0472">Membrane</keyword>
<dbReference type="Pfam" id="PF19701">
    <property type="entry name" value="DUF6199"/>
    <property type="match status" value="1"/>
</dbReference>